<proteinExistence type="predicted"/>
<protein>
    <submittedName>
        <fullName evidence="2">Uncharacterized protein</fullName>
    </submittedName>
</protein>
<gene>
    <name evidence="2" type="ORF">GCM10023196_055240</name>
</gene>
<feature type="compositionally biased region" description="Basic and acidic residues" evidence="1">
    <location>
        <begin position="114"/>
        <end position="130"/>
    </location>
</feature>
<organism evidence="2 3">
    <name type="scientific">Actinoallomurus vinaceus</name>
    <dbReference type="NCBI Taxonomy" id="1080074"/>
    <lineage>
        <taxon>Bacteria</taxon>
        <taxon>Bacillati</taxon>
        <taxon>Actinomycetota</taxon>
        <taxon>Actinomycetes</taxon>
        <taxon>Streptosporangiales</taxon>
        <taxon>Thermomonosporaceae</taxon>
        <taxon>Actinoallomurus</taxon>
    </lineage>
</organism>
<sequence>MALPWTRIVWIVTSDRRPRLADVFPGLVSDIVQALSVEGAAESFTTTFKNLLFYGRCPSCGPRCLLTAPLGTPSPAMTVVEREGEPIALLSLDVDPAGKTIVTITHVEVVDGRHLGGRPDVRDRRVDDRGASGTDRPTAKA</sequence>
<evidence type="ECO:0000256" key="1">
    <source>
        <dbReference type="SAM" id="MobiDB-lite"/>
    </source>
</evidence>
<evidence type="ECO:0000313" key="3">
    <source>
        <dbReference type="Proteomes" id="UP001501442"/>
    </source>
</evidence>
<dbReference type="Proteomes" id="UP001501442">
    <property type="component" value="Unassembled WGS sequence"/>
</dbReference>
<reference evidence="3" key="1">
    <citation type="journal article" date="2019" name="Int. J. Syst. Evol. Microbiol.">
        <title>The Global Catalogue of Microorganisms (GCM) 10K type strain sequencing project: providing services to taxonomists for standard genome sequencing and annotation.</title>
        <authorList>
            <consortium name="The Broad Institute Genomics Platform"/>
            <consortium name="The Broad Institute Genome Sequencing Center for Infectious Disease"/>
            <person name="Wu L."/>
            <person name="Ma J."/>
        </authorList>
    </citation>
    <scope>NUCLEOTIDE SEQUENCE [LARGE SCALE GENOMIC DNA]</scope>
    <source>
        <strain evidence="3">JCM 17939</strain>
    </source>
</reference>
<comment type="caution">
    <text evidence="2">The sequence shown here is derived from an EMBL/GenBank/DDBJ whole genome shotgun (WGS) entry which is preliminary data.</text>
</comment>
<dbReference type="EMBL" id="BAABHK010000008">
    <property type="protein sequence ID" value="GAA4630328.1"/>
    <property type="molecule type" value="Genomic_DNA"/>
</dbReference>
<keyword evidence="3" id="KW-1185">Reference proteome</keyword>
<name>A0ABP8UG44_9ACTN</name>
<feature type="region of interest" description="Disordered" evidence="1">
    <location>
        <begin position="114"/>
        <end position="141"/>
    </location>
</feature>
<evidence type="ECO:0000313" key="2">
    <source>
        <dbReference type="EMBL" id="GAA4630328.1"/>
    </source>
</evidence>
<accession>A0ABP8UG44</accession>